<name>A0A9P7K8R2_9AGAR</name>
<accession>A0A9P7K8R2</accession>
<reference evidence="1" key="2">
    <citation type="submission" date="2021-10" db="EMBL/GenBank/DDBJ databases">
        <title>Phylogenomics reveals ancestral predisposition of the termite-cultivated fungus Termitomyces towards a domesticated lifestyle.</title>
        <authorList>
            <person name="Auxier B."/>
            <person name="Grum-Grzhimaylo A."/>
            <person name="Cardenas M.E."/>
            <person name="Lodge J.D."/>
            <person name="Laessoe T."/>
            <person name="Pedersen O."/>
            <person name="Smith M.E."/>
            <person name="Kuyper T.W."/>
            <person name="Franco-Molano E.A."/>
            <person name="Baroni T.J."/>
            <person name="Aanen D.K."/>
        </authorList>
    </citation>
    <scope>NUCLEOTIDE SEQUENCE</scope>
    <source>
        <strain evidence="1">AP01</strain>
        <tissue evidence="1">Mycelium</tissue>
    </source>
</reference>
<evidence type="ECO:0000313" key="1">
    <source>
        <dbReference type="EMBL" id="KAG5640349.1"/>
    </source>
</evidence>
<dbReference type="AlphaFoldDB" id="A0A9P7K8R2"/>
<protein>
    <submittedName>
        <fullName evidence="1">Uncharacterized protein</fullName>
    </submittedName>
</protein>
<organism evidence="1 2">
    <name type="scientific">Asterophora parasitica</name>
    <dbReference type="NCBI Taxonomy" id="117018"/>
    <lineage>
        <taxon>Eukaryota</taxon>
        <taxon>Fungi</taxon>
        <taxon>Dikarya</taxon>
        <taxon>Basidiomycota</taxon>
        <taxon>Agaricomycotina</taxon>
        <taxon>Agaricomycetes</taxon>
        <taxon>Agaricomycetidae</taxon>
        <taxon>Agaricales</taxon>
        <taxon>Tricholomatineae</taxon>
        <taxon>Lyophyllaceae</taxon>
        <taxon>Asterophora</taxon>
    </lineage>
</organism>
<dbReference type="Proteomes" id="UP000775547">
    <property type="component" value="Unassembled WGS sequence"/>
</dbReference>
<reference evidence="1" key="1">
    <citation type="submission" date="2020-07" db="EMBL/GenBank/DDBJ databases">
        <authorList>
            <person name="Nieuwenhuis M."/>
            <person name="Van De Peppel L.J.J."/>
        </authorList>
    </citation>
    <scope>NUCLEOTIDE SEQUENCE</scope>
    <source>
        <strain evidence="1">AP01</strain>
        <tissue evidence="1">Mycelium</tissue>
    </source>
</reference>
<evidence type="ECO:0000313" key="2">
    <source>
        <dbReference type="Proteomes" id="UP000775547"/>
    </source>
</evidence>
<sequence length="180" mass="19919">MTTNVNALEDGDLYVILFLNAAVGDCHWGLYHHYKNEWVPSTTPGSPKGRWVPKGHKYHVKNIGTSQNWMADHATTSGVLSSMFLVGLLRIGNVPPTYQQGLDTIMRSLDNSLSHHTGEMTYCRTWTMGILSKLVAGGYVRTRYSGPQVFSHIEAFGQQQWAGAANADQPRPIAASPLFE</sequence>
<dbReference type="OrthoDB" id="3016366at2759"/>
<comment type="caution">
    <text evidence="1">The sequence shown here is derived from an EMBL/GenBank/DDBJ whole genome shotgun (WGS) entry which is preliminary data.</text>
</comment>
<dbReference type="EMBL" id="JABCKV010000826">
    <property type="protein sequence ID" value="KAG5640349.1"/>
    <property type="molecule type" value="Genomic_DNA"/>
</dbReference>
<keyword evidence="2" id="KW-1185">Reference proteome</keyword>
<gene>
    <name evidence="1" type="ORF">DXG03_009103</name>
</gene>
<proteinExistence type="predicted"/>